<dbReference type="CDD" id="cd00121">
    <property type="entry name" value="MATH"/>
    <property type="match status" value="2"/>
</dbReference>
<accession>A0A1Q3AZM7</accession>
<reference evidence="3" key="1">
    <citation type="submission" date="2016-04" db="EMBL/GenBank/DDBJ databases">
        <title>Cephalotus genome sequencing.</title>
        <authorList>
            <person name="Fukushima K."/>
            <person name="Hasebe M."/>
            <person name="Fang X."/>
        </authorList>
    </citation>
    <scope>NUCLEOTIDE SEQUENCE [LARGE SCALE GENOMIC DNA]</scope>
    <source>
        <strain evidence="3">cv. St1</strain>
    </source>
</reference>
<dbReference type="PANTHER" id="PTHR46162">
    <property type="entry name" value="TRAF-LIKE FAMILY PROTEIN"/>
    <property type="match status" value="1"/>
</dbReference>
<dbReference type="OrthoDB" id="192247at2759"/>
<dbReference type="PROSITE" id="PS50144">
    <property type="entry name" value="MATH"/>
    <property type="match status" value="2"/>
</dbReference>
<evidence type="ECO:0000313" key="3">
    <source>
        <dbReference type="Proteomes" id="UP000187406"/>
    </source>
</evidence>
<proteinExistence type="predicted"/>
<dbReference type="InParanoid" id="A0A1Q3AZM7"/>
<protein>
    <submittedName>
        <fullName evidence="2">MATH domain-containing protein</fullName>
    </submittedName>
</protein>
<dbReference type="EMBL" id="BDDD01000186">
    <property type="protein sequence ID" value="GAV61158.1"/>
    <property type="molecule type" value="Genomic_DNA"/>
</dbReference>
<sequence length="308" mass="35719">MEDSHEIVRSLRDAPPTHYVLKIESFSQLSEILRKTNVKRYESGEFEVGGYKWKLLLFPCGNEAEKGEAHISLYLAISNINSLPPGWEINASFTFFIYDQIRDMFLTVHDGRMRRFHALKTEWGFTQFLPLSTFNEISSGYLVDDCCSFGVEVFVNMGMGKVETLQMLKEPTENIFTWKIKGFTEKDDKLYSDVFTRCHHQWKLVVYPKGDSRVKGNEFSLFLQLENCSSLQGRKLYAEYMLCVKNQLNDNHEESEAYNWFCASCTNWGWSNFMSLEDLRASSKGFIENDTLIVEANIRRVSLAKISL</sequence>
<keyword evidence="3" id="KW-1185">Reference proteome</keyword>
<feature type="domain" description="MATH" evidence="1">
    <location>
        <begin position="173"/>
        <end position="298"/>
    </location>
</feature>
<dbReference type="Pfam" id="PF22486">
    <property type="entry name" value="MATH_2"/>
    <property type="match status" value="2"/>
</dbReference>
<dbReference type="SMART" id="SM00061">
    <property type="entry name" value="MATH"/>
    <property type="match status" value="2"/>
</dbReference>
<feature type="domain" description="MATH" evidence="1">
    <location>
        <begin position="16"/>
        <end position="153"/>
    </location>
</feature>
<dbReference type="SUPFAM" id="SSF49599">
    <property type="entry name" value="TRAF domain-like"/>
    <property type="match status" value="2"/>
</dbReference>
<evidence type="ECO:0000259" key="1">
    <source>
        <dbReference type="PROSITE" id="PS50144"/>
    </source>
</evidence>
<dbReference type="STRING" id="3775.A0A1Q3AZM7"/>
<name>A0A1Q3AZM7_CEPFO</name>
<gene>
    <name evidence="2" type="ORF">CFOL_v3_04686</name>
</gene>
<dbReference type="InterPro" id="IPR002083">
    <property type="entry name" value="MATH/TRAF_dom"/>
</dbReference>
<dbReference type="Proteomes" id="UP000187406">
    <property type="component" value="Unassembled WGS sequence"/>
</dbReference>
<dbReference type="InterPro" id="IPR008974">
    <property type="entry name" value="TRAF-like"/>
</dbReference>
<organism evidence="2 3">
    <name type="scientific">Cephalotus follicularis</name>
    <name type="common">Albany pitcher plant</name>
    <dbReference type="NCBI Taxonomy" id="3775"/>
    <lineage>
        <taxon>Eukaryota</taxon>
        <taxon>Viridiplantae</taxon>
        <taxon>Streptophyta</taxon>
        <taxon>Embryophyta</taxon>
        <taxon>Tracheophyta</taxon>
        <taxon>Spermatophyta</taxon>
        <taxon>Magnoliopsida</taxon>
        <taxon>eudicotyledons</taxon>
        <taxon>Gunneridae</taxon>
        <taxon>Pentapetalae</taxon>
        <taxon>rosids</taxon>
        <taxon>fabids</taxon>
        <taxon>Oxalidales</taxon>
        <taxon>Cephalotaceae</taxon>
        <taxon>Cephalotus</taxon>
    </lineage>
</organism>
<dbReference type="PANTHER" id="PTHR46162:SF40">
    <property type="entry name" value="TRAF-LIKE FAMILY PROTEIN"/>
    <property type="match status" value="1"/>
</dbReference>
<dbReference type="Gene3D" id="2.60.210.10">
    <property type="entry name" value="Apoptosis, Tumor Necrosis Factor Receptor Associated Protein 2, Chain A"/>
    <property type="match status" value="2"/>
</dbReference>
<comment type="caution">
    <text evidence="2">The sequence shown here is derived from an EMBL/GenBank/DDBJ whole genome shotgun (WGS) entry which is preliminary data.</text>
</comment>
<dbReference type="AlphaFoldDB" id="A0A1Q3AZM7"/>
<evidence type="ECO:0000313" key="2">
    <source>
        <dbReference type="EMBL" id="GAV61158.1"/>
    </source>
</evidence>